<dbReference type="InterPro" id="IPR027417">
    <property type="entry name" value="P-loop_NTPase"/>
</dbReference>
<evidence type="ECO:0000313" key="3">
    <source>
        <dbReference type="EMBL" id="KAL0057011.1"/>
    </source>
</evidence>
<organism evidence="3 4">
    <name type="scientific">Marasmius tenuissimus</name>
    <dbReference type="NCBI Taxonomy" id="585030"/>
    <lineage>
        <taxon>Eukaryota</taxon>
        <taxon>Fungi</taxon>
        <taxon>Dikarya</taxon>
        <taxon>Basidiomycota</taxon>
        <taxon>Agaricomycotina</taxon>
        <taxon>Agaricomycetes</taxon>
        <taxon>Agaricomycetidae</taxon>
        <taxon>Agaricales</taxon>
        <taxon>Marasmiineae</taxon>
        <taxon>Marasmiaceae</taxon>
        <taxon>Marasmius</taxon>
    </lineage>
</organism>
<feature type="domain" description="Nephrocystin 3-like N-terminal" evidence="2">
    <location>
        <begin position="98"/>
        <end position="201"/>
    </location>
</feature>
<dbReference type="Proteomes" id="UP001437256">
    <property type="component" value="Unassembled WGS sequence"/>
</dbReference>
<keyword evidence="4" id="KW-1185">Reference proteome</keyword>
<reference evidence="3 4" key="1">
    <citation type="submission" date="2024-05" db="EMBL/GenBank/DDBJ databases">
        <title>A draft genome resource for the thread blight pathogen Marasmius tenuissimus strain MS-2.</title>
        <authorList>
            <person name="Yulfo-Soto G.E."/>
            <person name="Baruah I.K."/>
            <person name="Amoako-Attah I."/>
            <person name="Bukari Y."/>
            <person name="Meinhardt L.W."/>
            <person name="Bailey B.A."/>
            <person name="Cohen S.P."/>
        </authorList>
    </citation>
    <scope>NUCLEOTIDE SEQUENCE [LARGE SCALE GENOMIC DNA]</scope>
    <source>
        <strain evidence="3 4">MS-2</strain>
    </source>
</reference>
<dbReference type="EMBL" id="JBBXMP010000751">
    <property type="protein sequence ID" value="KAL0057011.1"/>
    <property type="molecule type" value="Genomic_DNA"/>
</dbReference>
<sequence length="564" mass="63760">WPFTTSISSKNMGDKQHYTGFSSRNINYGRDQNVNNGRDQNVAGEIITVSGDYHASGPNPHKTLWDKIAGVGASHTAEQQYERGECLEDTRVELRKIIHEWAQARGEGSPLFWLTGAAGVGKTAIAMSVAKELEKEGALVSSFFFFRSDPKRNNPQALWLSVAYGLVSTMPELRPLIERRISEDPRILEARLEDQFQALVLNPFLTPVLNSIRQRCLSGLLLQGLCLVLSSVVLLDVVWGLLTALFPIAPVPASNSNIVIIDGLDECGDETTQLRILNIIRDAVQHTPQFPLRFLICSRPEAWIKETFEAEHFRRLSKVVEVNQALEDIITYCHRQFREIVNNPKYKHVRFPNPWPSQEDFGTLVNRSSSQFVYVKTVFSFITLGGSHPMNKLRIILDRSPANHSAASPYPELDALYRTILEASSNCAEVHAILVAILVLSSNTTHDYVLFGPSYLTPTPTHIELLLGLPEGQVAIALRGMHSVLHIGEWSEEIHIHHNSFRDYLIDQSRSRSFYIDLDAQKHVIAQQWLEKLTPRNMQAYRYEAFQIYENSELCLISSIYSQP</sequence>
<accession>A0ABR2Z642</accession>
<evidence type="ECO:0000313" key="4">
    <source>
        <dbReference type="Proteomes" id="UP001437256"/>
    </source>
</evidence>
<dbReference type="PANTHER" id="PTHR10039">
    <property type="entry name" value="AMELOGENIN"/>
    <property type="match status" value="1"/>
</dbReference>
<protein>
    <recommendedName>
        <fullName evidence="2">Nephrocystin 3-like N-terminal domain-containing protein</fullName>
    </recommendedName>
</protein>
<evidence type="ECO:0000256" key="1">
    <source>
        <dbReference type="ARBA" id="ARBA00022737"/>
    </source>
</evidence>
<dbReference type="PANTHER" id="PTHR10039:SF14">
    <property type="entry name" value="NACHT DOMAIN-CONTAINING PROTEIN"/>
    <property type="match status" value="1"/>
</dbReference>
<dbReference type="InterPro" id="IPR056884">
    <property type="entry name" value="NPHP3-like_N"/>
</dbReference>
<dbReference type="Pfam" id="PF24883">
    <property type="entry name" value="NPHP3_N"/>
    <property type="match status" value="1"/>
</dbReference>
<dbReference type="SUPFAM" id="SSF52540">
    <property type="entry name" value="P-loop containing nucleoside triphosphate hydrolases"/>
    <property type="match status" value="1"/>
</dbReference>
<proteinExistence type="predicted"/>
<gene>
    <name evidence="3" type="ORF">AAF712_016370</name>
</gene>
<keyword evidence="1" id="KW-0677">Repeat</keyword>
<evidence type="ECO:0000259" key="2">
    <source>
        <dbReference type="Pfam" id="PF24883"/>
    </source>
</evidence>
<feature type="non-terminal residue" evidence="3">
    <location>
        <position position="1"/>
    </location>
</feature>
<name>A0ABR2Z642_9AGAR</name>
<dbReference type="Gene3D" id="3.40.50.300">
    <property type="entry name" value="P-loop containing nucleotide triphosphate hydrolases"/>
    <property type="match status" value="1"/>
</dbReference>
<comment type="caution">
    <text evidence="3">The sequence shown here is derived from an EMBL/GenBank/DDBJ whole genome shotgun (WGS) entry which is preliminary data.</text>
</comment>